<feature type="compositionally biased region" description="Polar residues" evidence="2">
    <location>
        <begin position="1"/>
        <end position="23"/>
    </location>
</feature>
<dbReference type="GO" id="GO:0006623">
    <property type="term" value="P:protein targeting to vacuole"/>
    <property type="evidence" value="ECO:0007669"/>
    <property type="project" value="TreeGrafter"/>
</dbReference>
<dbReference type="GO" id="GO:0007039">
    <property type="term" value="P:protein catabolic process in the vacuole"/>
    <property type="evidence" value="ECO:0007669"/>
    <property type="project" value="TreeGrafter"/>
</dbReference>
<feature type="region of interest" description="Disordered" evidence="2">
    <location>
        <begin position="1"/>
        <end position="59"/>
    </location>
</feature>
<reference evidence="3" key="1">
    <citation type="submission" date="2013-08" db="EMBL/GenBank/DDBJ databases">
        <title>Gene expansion shapes genome architecture in the human pathogen Lichtheimia corymbifera: an evolutionary genomics analysis in the ancient terrestrial Mucorales (Mucoromycotina).</title>
        <authorList>
            <person name="Schwartze V.U."/>
            <person name="Winter S."/>
            <person name="Shelest E."/>
            <person name="Marcet-Houben M."/>
            <person name="Horn F."/>
            <person name="Wehner S."/>
            <person name="Hoffmann K."/>
            <person name="Riege K."/>
            <person name="Sammeth M."/>
            <person name="Nowrousian M."/>
            <person name="Valiante V."/>
            <person name="Linde J."/>
            <person name="Jacobsen I.D."/>
            <person name="Marz M."/>
            <person name="Brakhage A.A."/>
            <person name="Gabaldon T."/>
            <person name="Bocker S."/>
            <person name="Voigt K."/>
        </authorList>
    </citation>
    <scope>NUCLEOTIDE SEQUENCE [LARGE SCALE GENOMIC DNA]</scope>
    <source>
        <strain evidence="3">FSU 9682</strain>
    </source>
</reference>
<organism evidence="3 4">
    <name type="scientific">Lichtheimia corymbifera JMRC:FSU:9682</name>
    <dbReference type="NCBI Taxonomy" id="1263082"/>
    <lineage>
        <taxon>Eukaryota</taxon>
        <taxon>Fungi</taxon>
        <taxon>Fungi incertae sedis</taxon>
        <taxon>Mucoromycota</taxon>
        <taxon>Mucoromycotina</taxon>
        <taxon>Mucoromycetes</taxon>
        <taxon>Mucorales</taxon>
        <taxon>Lichtheimiaceae</taxon>
        <taxon>Lichtheimia</taxon>
    </lineage>
</organism>
<evidence type="ECO:0000313" key="3">
    <source>
        <dbReference type="EMBL" id="CDH61489.1"/>
    </source>
</evidence>
<dbReference type="GO" id="GO:0045721">
    <property type="term" value="P:negative regulation of gluconeogenesis"/>
    <property type="evidence" value="ECO:0007669"/>
    <property type="project" value="TreeGrafter"/>
</dbReference>
<proteinExistence type="inferred from homology"/>
<dbReference type="PANTHER" id="PTHR14534">
    <property type="entry name" value="VACUOLAR IMPORT AND DEGRADATION PROTEIN 24"/>
    <property type="match status" value="1"/>
</dbReference>
<keyword evidence="4" id="KW-1185">Reference proteome</keyword>
<dbReference type="GO" id="GO:0034657">
    <property type="term" value="C:GID complex"/>
    <property type="evidence" value="ECO:0007669"/>
    <property type="project" value="TreeGrafter"/>
</dbReference>
<dbReference type="OrthoDB" id="62at2759"/>
<comment type="similarity">
    <text evidence="1">Belongs to the GID4/VID24 family.</text>
</comment>
<gene>
    <name evidence="3" type="ORF">LCOR_12265.1</name>
</gene>
<evidence type="ECO:0000256" key="1">
    <source>
        <dbReference type="ARBA" id="ARBA00061469"/>
    </source>
</evidence>
<accession>A0A068SGT3</accession>
<name>A0A068SGT3_9FUNG</name>
<dbReference type="PANTHER" id="PTHR14534:SF3">
    <property type="entry name" value="GID COMPLEX SUBUNIT 4 HOMOLOG"/>
    <property type="match status" value="1"/>
</dbReference>
<dbReference type="InterPro" id="IPR018618">
    <property type="entry name" value="GID4/10-like"/>
</dbReference>
<sequence>MPSTNTSRQSSVSTRDRTVCSTKQSKRLATRTIADINQTTDNTNPSTPHDSDDKDDKTMRKKRCITSLTARNEDELWVDISNKRLPNSRLGALYAGSRFVGIQECGSTSYEVVVDIQHVDLKESTLSGYLNIKGLTTEFPELTTFFQGEIVGPKYSFLTRKWQAYQKIDSAHWERFPSFKPYADVFNQDGFVYDPTDKDYVYMRWKEHFLVPDHRVNNIDGASFAGFYYICYRRSTNEISGYYFYRHHYELYQELKLNHVQQRSFGNFEFR</sequence>
<dbReference type="GO" id="GO:0043161">
    <property type="term" value="P:proteasome-mediated ubiquitin-dependent protein catabolic process"/>
    <property type="evidence" value="ECO:0007669"/>
    <property type="project" value="TreeGrafter"/>
</dbReference>
<dbReference type="Pfam" id="PF09783">
    <property type="entry name" value="Vac_ImportDeg"/>
    <property type="match status" value="1"/>
</dbReference>
<dbReference type="GO" id="GO:0005773">
    <property type="term" value="C:vacuole"/>
    <property type="evidence" value="ECO:0007669"/>
    <property type="project" value="GOC"/>
</dbReference>
<feature type="compositionally biased region" description="Polar residues" evidence="2">
    <location>
        <begin position="35"/>
        <end position="48"/>
    </location>
</feature>
<dbReference type="EMBL" id="CBTN010000202">
    <property type="protein sequence ID" value="CDH61489.1"/>
    <property type="molecule type" value="Genomic_DNA"/>
</dbReference>
<comment type="caution">
    <text evidence="3">The sequence shown here is derived from an EMBL/GenBank/DDBJ whole genome shotgun (WGS) entry which is preliminary data.</text>
</comment>
<dbReference type="Proteomes" id="UP000027586">
    <property type="component" value="Unassembled WGS sequence"/>
</dbReference>
<evidence type="ECO:0000256" key="2">
    <source>
        <dbReference type="SAM" id="MobiDB-lite"/>
    </source>
</evidence>
<dbReference type="VEuPathDB" id="FungiDB:LCOR_12265.1"/>
<dbReference type="STRING" id="1263082.A0A068SGT3"/>
<dbReference type="AlphaFoldDB" id="A0A068SGT3"/>
<feature type="compositionally biased region" description="Basic and acidic residues" evidence="2">
    <location>
        <begin position="49"/>
        <end position="58"/>
    </location>
</feature>
<protein>
    <submittedName>
        <fullName evidence="3">Glucose-induced degradation protein 4 homolog</fullName>
    </submittedName>
</protein>
<evidence type="ECO:0000313" key="4">
    <source>
        <dbReference type="Proteomes" id="UP000027586"/>
    </source>
</evidence>